<dbReference type="PANTHER" id="PTHR33376">
    <property type="match status" value="1"/>
</dbReference>
<dbReference type="PANTHER" id="PTHR33376:SF4">
    <property type="entry name" value="SIALIC ACID-BINDING PERIPLASMIC PROTEIN SIAP"/>
    <property type="match status" value="1"/>
</dbReference>
<protein>
    <submittedName>
        <fullName evidence="4">TRAP-type C4-dicarboxylate transport system, substrate-binding protein</fullName>
    </submittedName>
</protein>
<gene>
    <name evidence="4" type="ORF">SAMN05421772_1245</name>
</gene>
<evidence type="ECO:0000313" key="5">
    <source>
        <dbReference type="Proteomes" id="UP000186216"/>
    </source>
</evidence>
<dbReference type="InterPro" id="IPR018389">
    <property type="entry name" value="DctP_fam"/>
</dbReference>
<dbReference type="Gene3D" id="3.40.190.170">
    <property type="entry name" value="Bacterial extracellular solute-binding protein, family 7"/>
    <property type="match status" value="1"/>
</dbReference>
<evidence type="ECO:0000313" key="4">
    <source>
        <dbReference type="EMBL" id="SIT14138.1"/>
    </source>
</evidence>
<dbReference type="Proteomes" id="UP000186216">
    <property type="component" value="Unassembled WGS sequence"/>
</dbReference>
<evidence type="ECO:0000256" key="3">
    <source>
        <dbReference type="ARBA" id="ARBA00022764"/>
    </source>
</evidence>
<reference evidence="4 5" key="1">
    <citation type="submission" date="2017-01" db="EMBL/GenBank/DDBJ databases">
        <authorList>
            <person name="Varghese N."/>
            <person name="Submissions S."/>
        </authorList>
    </citation>
    <scope>NUCLEOTIDE SEQUENCE [LARGE SCALE GENOMIC DNA]</scope>
    <source>
        <strain evidence="4 5">DSM 18447</strain>
    </source>
</reference>
<proteinExistence type="predicted"/>
<dbReference type="GO" id="GO:0042597">
    <property type="term" value="C:periplasmic space"/>
    <property type="evidence" value="ECO:0007669"/>
    <property type="project" value="UniProtKB-SubCell"/>
</dbReference>
<comment type="subcellular location">
    <subcellularLocation>
        <location evidence="1">Periplasm</location>
    </subcellularLocation>
</comment>
<dbReference type="CDD" id="cd13603">
    <property type="entry name" value="PBP2_TRAP_Siap_TeaA_like"/>
    <property type="match status" value="1"/>
</dbReference>
<name>A0AA45W826_9RHOB</name>
<dbReference type="InterPro" id="IPR038404">
    <property type="entry name" value="TRAP_DctP_sf"/>
</dbReference>
<dbReference type="NCBIfam" id="NF037995">
    <property type="entry name" value="TRAP_S1"/>
    <property type="match status" value="1"/>
</dbReference>
<accession>A0AA45W826</accession>
<dbReference type="GO" id="GO:0055085">
    <property type="term" value="P:transmembrane transport"/>
    <property type="evidence" value="ECO:0007669"/>
    <property type="project" value="InterPro"/>
</dbReference>
<evidence type="ECO:0000256" key="2">
    <source>
        <dbReference type="ARBA" id="ARBA00022729"/>
    </source>
</evidence>
<keyword evidence="2" id="KW-0732">Signal</keyword>
<sequence>MIERISDEMRTGTAIPPRGKPMITKTVLTYATAMTLVLAATAHAETTWRMATKMPVDSPEGQVFEKFAELTAEHTNGELTIEIYPNEQLGKEDAVLEQLQANVVQIYAEGFGYMKKWEPALAWVAAAFAFDDYDHWQRFMTSETVTGWFDNAAEQSGVRPLGDPTRILRGPFRVMVSNVPIESAADIEGLKLRMHENKVAIETWDTLGAEVITLPWTEVYQGISKGIVQAVNSPIALVESMRFNEVAPYITRHDEYWQSIGFMVNEQAHASLSEETRAGLVKAYEEAGDYSQEVMSAVAEKSIAQMEEAGATYTVLDTAPLVEKMQSYYERKAETGELPEGFLEAVEEARAPSQ</sequence>
<dbReference type="Pfam" id="PF03480">
    <property type="entry name" value="DctP"/>
    <property type="match status" value="1"/>
</dbReference>
<evidence type="ECO:0000256" key="1">
    <source>
        <dbReference type="ARBA" id="ARBA00004418"/>
    </source>
</evidence>
<organism evidence="4 5">
    <name type="scientific">Paracoccus saliphilus</name>
    <dbReference type="NCBI Taxonomy" id="405559"/>
    <lineage>
        <taxon>Bacteria</taxon>
        <taxon>Pseudomonadati</taxon>
        <taxon>Pseudomonadota</taxon>
        <taxon>Alphaproteobacteria</taxon>
        <taxon>Rhodobacterales</taxon>
        <taxon>Paracoccaceae</taxon>
        <taxon>Paracoccus</taxon>
    </lineage>
</organism>
<dbReference type="EMBL" id="FTOU01000024">
    <property type="protein sequence ID" value="SIT14138.1"/>
    <property type="molecule type" value="Genomic_DNA"/>
</dbReference>
<dbReference type="AlphaFoldDB" id="A0AA45W826"/>
<keyword evidence="3" id="KW-0574">Periplasm</keyword>
<comment type="caution">
    <text evidence="4">The sequence shown here is derived from an EMBL/GenBank/DDBJ whole genome shotgun (WGS) entry which is preliminary data.</text>
</comment>